<accession>A0A0D6EJB4</accession>
<dbReference type="Proteomes" id="UP000243876">
    <property type="component" value="Unassembled WGS sequence"/>
</dbReference>
<dbReference type="OrthoDB" id="671439at2759"/>
<protein>
    <submittedName>
        <fullName evidence="2">SPOSA6832_01414-mRNA-1:cds</fullName>
    </submittedName>
</protein>
<reference evidence="3" key="1">
    <citation type="submission" date="2015-02" db="EMBL/GenBank/DDBJ databases">
        <authorList>
            <person name="Gon?alves P."/>
        </authorList>
    </citation>
    <scope>NUCLEOTIDE SEQUENCE [LARGE SCALE GENOMIC DNA]</scope>
</reference>
<dbReference type="InterPro" id="IPR036514">
    <property type="entry name" value="SGNH_hydro_sf"/>
</dbReference>
<dbReference type="SUPFAM" id="SSF52266">
    <property type="entry name" value="SGNH hydrolase"/>
    <property type="match status" value="1"/>
</dbReference>
<dbReference type="AlphaFoldDB" id="A0A0D6EJB4"/>
<dbReference type="Gene3D" id="3.40.50.1110">
    <property type="entry name" value="SGNH hydrolase"/>
    <property type="match status" value="1"/>
</dbReference>
<organism evidence="2 3">
    <name type="scientific">Sporidiobolus salmonicolor</name>
    <name type="common">Yeast-like fungus</name>
    <name type="synonym">Sporobolomyces salmonicolor</name>
    <dbReference type="NCBI Taxonomy" id="5005"/>
    <lineage>
        <taxon>Eukaryota</taxon>
        <taxon>Fungi</taxon>
        <taxon>Dikarya</taxon>
        <taxon>Basidiomycota</taxon>
        <taxon>Pucciniomycotina</taxon>
        <taxon>Microbotryomycetes</taxon>
        <taxon>Sporidiobolales</taxon>
        <taxon>Sporidiobolaceae</taxon>
        <taxon>Sporobolomyces</taxon>
    </lineage>
</organism>
<feature type="domain" description="SGNH hydrolase-type esterase" evidence="1">
    <location>
        <begin position="38"/>
        <end position="217"/>
    </location>
</feature>
<gene>
    <name evidence="2" type="primary">SPOSA6832_01414</name>
</gene>
<dbReference type="InterPro" id="IPR013830">
    <property type="entry name" value="SGNH_hydro"/>
</dbReference>
<keyword evidence="3" id="KW-1185">Reference proteome</keyword>
<dbReference type="PANTHER" id="PTHR14209:SF19">
    <property type="entry name" value="ISOAMYL ACETATE-HYDROLYZING ESTERASE 1 HOMOLOG"/>
    <property type="match status" value="1"/>
</dbReference>
<dbReference type="PANTHER" id="PTHR14209">
    <property type="entry name" value="ISOAMYL ACETATE-HYDROLYZING ESTERASE 1"/>
    <property type="match status" value="1"/>
</dbReference>
<evidence type="ECO:0000259" key="1">
    <source>
        <dbReference type="Pfam" id="PF13472"/>
    </source>
</evidence>
<dbReference type="EMBL" id="CENE01000004">
    <property type="protein sequence ID" value="CEQ39828.1"/>
    <property type="molecule type" value="Genomic_DNA"/>
</dbReference>
<dbReference type="Pfam" id="PF13472">
    <property type="entry name" value="Lipase_GDSL_2"/>
    <property type="match status" value="1"/>
</dbReference>
<evidence type="ECO:0000313" key="3">
    <source>
        <dbReference type="Proteomes" id="UP000243876"/>
    </source>
</evidence>
<proteinExistence type="predicted"/>
<name>A0A0D6EJB4_SPOSA</name>
<dbReference type="InterPro" id="IPR045136">
    <property type="entry name" value="Iah1-like"/>
</dbReference>
<sequence>MTQSSSSGLEKGRDEGGAVLMDQIVMFGVANAGGKEPDSITQGAWVPGGTGAALAHAYQRKLREKPTWFETCSEHLPVPKMLMIWFGANDAALPPSPQSITIDEFKSNLDTIISLVRAPTSPYHSPSTRLVLLTPPPVDDLVRNAELASRVPARVPDRNAERTRLFAEAVKDIAAEHGIGCVDTWRAIMDKAEREDGGRLTRFLGDGLHLTPAGYEVVTAGVFGLVKNELPDLMYDKLPQVYPHWAEWIPEEQRF</sequence>
<evidence type="ECO:0000313" key="2">
    <source>
        <dbReference type="EMBL" id="CEQ39828.1"/>
    </source>
</evidence>